<dbReference type="EMBL" id="JAOPKD010000008">
    <property type="protein sequence ID" value="MCU4727343.1"/>
    <property type="molecule type" value="Genomic_DNA"/>
</dbReference>
<protein>
    <submittedName>
        <fullName evidence="3">Multicopper oxidase domain-containing protein</fullName>
    </submittedName>
</protein>
<evidence type="ECO:0000313" key="4">
    <source>
        <dbReference type="Proteomes" id="UP001208186"/>
    </source>
</evidence>
<dbReference type="Gene3D" id="2.60.40.420">
    <property type="entry name" value="Cupredoxins - blue copper proteins"/>
    <property type="match status" value="1"/>
</dbReference>
<organism evidence="3 5">
    <name type="scientific">Halapricum hydrolyticum</name>
    <dbReference type="NCBI Taxonomy" id="2979991"/>
    <lineage>
        <taxon>Archaea</taxon>
        <taxon>Methanobacteriati</taxon>
        <taxon>Methanobacteriota</taxon>
        <taxon>Stenosarchaea group</taxon>
        <taxon>Halobacteria</taxon>
        <taxon>Halobacteriales</taxon>
        <taxon>Haloarculaceae</taxon>
        <taxon>Halapricum</taxon>
    </lineage>
</organism>
<dbReference type="GO" id="GO:0016491">
    <property type="term" value="F:oxidoreductase activity"/>
    <property type="evidence" value="ECO:0007669"/>
    <property type="project" value="InterPro"/>
</dbReference>
<dbReference type="RefSeq" id="WP_315909913.1">
    <property type="nucleotide sequence ID" value="NZ_JAOPKC010000021.1"/>
</dbReference>
<dbReference type="GO" id="GO:0005507">
    <property type="term" value="F:copper ion binding"/>
    <property type="evidence" value="ECO:0007669"/>
    <property type="project" value="InterPro"/>
</dbReference>
<evidence type="ECO:0000313" key="2">
    <source>
        <dbReference type="EMBL" id="MCU4719153.1"/>
    </source>
</evidence>
<dbReference type="AlphaFoldDB" id="A0AAE3IDP8"/>
<dbReference type="Pfam" id="PF07731">
    <property type="entry name" value="Cu-oxidase_2"/>
    <property type="match status" value="1"/>
</dbReference>
<dbReference type="InterPro" id="IPR045087">
    <property type="entry name" value="Cu-oxidase_fam"/>
</dbReference>
<reference evidence="3" key="1">
    <citation type="submission" date="2023-02" db="EMBL/GenBank/DDBJ databases">
        <title>Enrichment on poylsaccharides allowed isolation of novel metabolic and taxonomic groups of Haloarchaea.</title>
        <authorList>
            <person name="Sorokin D.Y."/>
            <person name="Elcheninov A.G."/>
            <person name="Khizhniak T.V."/>
            <person name="Kolganova T.V."/>
            <person name="Kublanov I.V."/>
        </authorList>
    </citation>
    <scope>NUCLEOTIDE SEQUENCE</scope>
    <source>
        <strain evidence="2 4">HArc-curdl5-1</strain>
        <strain evidence="3">HArc-curdl7</strain>
    </source>
</reference>
<evidence type="ECO:0000313" key="5">
    <source>
        <dbReference type="Proteomes" id="UP001209746"/>
    </source>
</evidence>
<sequence length="111" mass="12613">MWVVLANTIGDAHPIHLHLVDFDIVKREGFDATGFTAAREAEEDPMVSDYLTGVTYPIPANEVGPKDTVSVYPDEAVTIRPSFEDYTGYYVWHCHILVHEDQEMMLPYVIE</sequence>
<dbReference type="EMBL" id="JAOPKC010000021">
    <property type="protein sequence ID" value="MCU4719153.1"/>
    <property type="molecule type" value="Genomic_DNA"/>
</dbReference>
<dbReference type="InterPro" id="IPR011706">
    <property type="entry name" value="Cu-oxidase_C"/>
</dbReference>
<feature type="domain" description="Plastocyanin-like" evidence="1">
    <location>
        <begin position="3"/>
        <end position="110"/>
    </location>
</feature>
<evidence type="ECO:0000313" key="3">
    <source>
        <dbReference type="EMBL" id="MCU4727343.1"/>
    </source>
</evidence>
<dbReference type="PANTHER" id="PTHR48267:SF1">
    <property type="entry name" value="BILIRUBIN OXIDASE"/>
    <property type="match status" value="1"/>
</dbReference>
<dbReference type="PANTHER" id="PTHR48267">
    <property type="entry name" value="CUPREDOXIN SUPERFAMILY PROTEIN"/>
    <property type="match status" value="1"/>
</dbReference>
<name>A0AAE3IDP8_9EURY</name>
<dbReference type="Proteomes" id="UP001208186">
    <property type="component" value="Unassembled WGS sequence"/>
</dbReference>
<dbReference type="Proteomes" id="UP001209746">
    <property type="component" value="Unassembled WGS sequence"/>
</dbReference>
<keyword evidence="4" id="KW-1185">Reference proteome</keyword>
<dbReference type="SUPFAM" id="SSF49503">
    <property type="entry name" value="Cupredoxins"/>
    <property type="match status" value="1"/>
</dbReference>
<gene>
    <name evidence="3" type="ORF">OB914_10225</name>
    <name evidence="2" type="ORF">OB916_13960</name>
</gene>
<comment type="caution">
    <text evidence="3">The sequence shown here is derived from an EMBL/GenBank/DDBJ whole genome shotgun (WGS) entry which is preliminary data.</text>
</comment>
<proteinExistence type="predicted"/>
<dbReference type="InterPro" id="IPR008972">
    <property type="entry name" value="Cupredoxin"/>
</dbReference>
<accession>A0AAE3IDP8</accession>
<evidence type="ECO:0000259" key="1">
    <source>
        <dbReference type="Pfam" id="PF07731"/>
    </source>
</evidence>